<dbReference type="AlphaFoldDB" id="A0A1F5FBE2"/>
<evidence type="ECO:0000313" key="2">
    <source>
        <dbReference type="EMBL" id="OGD76814.1"/>
    </source>
</evidence>
<accession>A0A1F5FBE2</accession>
<feature type="signal peptide" evidence="1">
    <location>
        <begin position="1"/>
        <end position="17"/>
    </location>
</feature>
<name>A0A1F5FBE2_9BACT</name>
<sequence length="361" mass="39649">MKTLVFFTVLVAAAALAGETVSVVGVEPPTEHNAHWQMIQDGIVGCVRDGLNVYGSNDSTQMMWAGQPINLGGYDGVSIRVSYSQQSADEGDYCKLFLGDGGLHLFHVFEDTGGELDSFTATLDEFYGATNLEMQFSWVSDETGVDEGFRMYNIRIDGVKWGEGYYTNIFTWDASNDVTGHQTFDVVEMQSGTLQCLAFEYGTDLDVQGWWAVDNVELLADGVGILPLQAGGYGVEDFGSGGWYQDKHGLSGEWELGTDHATGDMSGDNWQCDSAAHPGWRYEAETLSPWIEYAHSVTEVTVEFDTWLSLLGTGDCASFGFYAAYGHPVFDYTFHDLDDWELDDDGTEVTDTSWGAIKAGF</sequence>
<evidence type="ECO:0000313" key="3">
    <source>
        <dbReference type="Proteomes" id="UP000177187"/>
    </source>
</evidence>
<gene>
    <name evidence="2" type="ORF">A2Y64_06430</name>
</gene>
<dbReference type="Proteomes" id="UP000177187">
    <property type="component" value="Unassembled WGS sequence"/>
</dbReference>
<evidence type="ECO:0000256" key="1">
    <source>
        <dbReference type="SAM" id="SignalP"/>
    </source>
</evidence>
<protein>
    <submittedName>
        <fullName evidence="2">Uncharacterized protein</fullName>
    </submittedName>
</protein>
<dbReference type="EMBL" id="MFAF01000063">
    <property type="protein sequence ID" value="OGD76814.1"/>
    <property type="molecule type" value="Genomic_DNA"/>
</dbReference>
<keyword evidence="1" id="KW-0732">Signal</keyword>
<proteinExistence type="predicted"/>
<reference evidence="2 3" key="1">
    <citation type="journal article" date="2016" name="Nat. Commun.">
        <title>Thousands of microbial genomes shed light on interconnected biogeochemical processes in an aquifer system.</title>
        <authorList>
            <person name="Anantharaman K."/>
            <person name="Brown C.T."/>
            <person name="Hug L.A."/>
            <person name="Sharon I."/>
            <person name="Castelle C.J."/>
            <person name="Probst A.J."/>
            <person name="Thomas B.C."/>
            <person name="Singh A."/>
            <person name="Wilkins M.J."/>
            <person name="Karaoz U."/>
            <person name="Brodie E.L."/>
            <person name="Williams K.H."/>
            <person name="Hubbard S.S."/>
            <person name="Banfield J.F."/>
        </authorList>
    </citation>
    <scope>NUCLEOTIDE SEQUENCE [LARGE SCALE GENOMIC DNA]</scope>
</reference>
<comment type="caution">
    <text evidence="2">The sequence shown here is derived from an EMBL/GenBank/DDBJ whole genome shotgun (WGS) entry which is preliminary data.</text>
</comment>
<organism evidence="2 3">
    <name type="scientific">Candidatus Coatesbacteria bacterium RBG_13_66_14</name>
    <dbReference type="NCBI Taxonomy" id="1817816"/>
    <lineage>
        <taxon>Bacteria</taxon>
        <taxon>Candidatus Coatesiibacteriota</taxon>
    </lineage>
</organism>
<feature type="chain" id="PRO_5009518543" evidence="1">
    <location>
        <begin position="18"/>
        <end position="361"/>
    </location>
</feature>